<evidence type="ECO:0000256" key="11">
    <source>
        <dbReference type="ARBA" id="ARBA00049893"/>
    </source>
</evidence>
<dbReference type="SUPFAM" id="SSF64438">
    <property type="entry name" value="CNF1/YfiH-like putative cysteine hydrolases"/>
    <property type="match status" value="1"/>
</dbReference>
<keyword evidence="5" id="KW-0808">Transferase</keyword>
<evidence type="ECO:0000313" key="13">
    <source>
        <dbReference type="EMBL" id="KAF0824495.1"/>
    </source>
</evidence>
<dbReference type="PANTHER" id="PTHR30616">
    <property type="entry name" value="UNCHARACTERIZED PROTEIN YFIH"/>
    <property type="match status" value="1"/>
</dbReference>
<comment type="cofactor">
    <cofactor evidence="2">
        <name>Zn(2+)</name>
        <dbReference type="ChEBI" id="CHEBI:29105"/>
    </cofactor>
</comment>
<keyword evidence="8" id="KW-0862">Zinc</keyword>
<evidence type="ECO:0000256" key="8">
    <source>
        <dbReference type="ARBA" id="ARBA00022833"/>
    </source>
</evidence>
<dbReference type="InterPro" id="IPR003730">
    <property type="entry name" value="Cu_polyphenol_OxRdtase"/>
</dbReference>
<dbReference type="EMBL" id="VDEM01000014">
    <property type="protein sequence ID" value="KAF0824495.1"/>
    <property type="molecule type" value="Genomic_DNA"/>
</dbReference>
<dbReference type="Proteomes" id="UP001163104">
    <property type="component" value="Chromosome"/>
</dbReference>
<gene>
    <name evidence="14" type="primary">pgeF</name>
    <name evidence="13" type="ORF">KIS1582_1711</name>
    <name evidence="14" type="ORF">OD459_05360</name>
</gene>
<sequence>MEPFSLKKEEYFVIKKWADRFPNIMAGFTTKNGGFSRNQYETLNAGLHVNDSYEAVSQNRQHVADLLGFSIENWVGAEQTHDVNIKKVTENDKGKGALVYEDSFSGTDGFFTYSKDVLMTLCYADCVPLYFLHEKTGAIGIAHAGWKGTVGGIGRNMAELFAGEGIDLREVQAVIGPSICGNCYIVDDRVISKVQKILEDVDIKPYNQISDNQFQLDLKELNRKILLNAGIPHENIIMTDFCTSCHADYFFSHRRDRGNTGRMMSFIGWKEEAGN</sequence>
<evidence type="ECO:0000256" key="6">
    <source>
        <dbReference type="ARBA" id="ARBA00022723"/>
    </source>
</evidence>
<dbReference type="RefSeq" id="WP_048007902.1">
    <property type="nucleotide sequence ID" value="NZ_CP085390.1"/>
</dbReference>
<comment type="catalytic activity">
    <reaction evidence="1">
        <text>inosine + phosphate = alpha-D-ribose 1-phosphate + hypoxanthine</text>
        <dbReference type="Rhea" id="RHEA:27646"/>
        <dbReference type="ChEBI" id="CHEBI:17368"/>
        <dbReference type="ChEBI" id="CHEBI:17596"/>
        <dbReference type="ChEBI" id="CHEBI:43474"/>
        <dbReference type="ChEBI" id="CHEBI:57720"/>
        <dbReference type="EC" id="2.4.2.1"/>
    </reaction>
    <physiologicalReaction direction="left-to-right" evidence="1">
        <dbReference type="Rhea" id="RHEA:27647"/>
    </physiologicalReaction>
</comment>
<comment type="catalytic activity">
    <reaction evidence="10">
        <text>adenosine + phosphate = alpha-D-ribose 1-phosphate + adenine</text>
        <dbReference type="Rhea" id="RHEA:27642"/>
        <dbReference type="ChEBI" id="CHEBI:16335"/>
        <dbReference type="ChEBI" id="CHEBI:16708"/>
        <dbReference type="ChEBI" id="CHEBI:43474"/>
        <dbReference type="ChEBI" id="CHEBI:57720"/>
        <dbReference type="EC" id="2.4.2.1"/>
    </reaction>
    <physiologicalReaction direction="left-to-right" evidence="10">
        <dbReference type="Rhea" id="RHEA:27643"/>
    </physiologicalReaction>
</comment>
<evidence type="ECO:0000256" key="2">
    <source>
        <dbReference type="ARBA" id="ARBA00001947"/>
    </source>
</evidence>
<dbReference type="AlphaFoldDB" id="A0A0J5Z9W9"/>
<dbReference type="OrthoDB" id="4279at2"/>
<dbReference type="GO" id="GO:0005507">
    <property type="term" value="F:copper ion binding"/>
    <property type="evidence" value="ECO:0007669"/>
    <property type="project" value="TreeGrafter"/>
</dbReference>
<reference evidence="13 15" key="1">
    <citation type="journal article" date="2020" name="G3 (Bethesda)">
        <title>Whole Genome Sequencing and Comparative Genomics of Two Nematicidal Bacillus Strains Reveals a Wide Range of Possible Virulence Factors.</title>
        <authorList>
            <person name="Susic N."/>
            <person name="Janezic S."/>
            <person name="Rupnik M."/>
            <person name="Geric Stare B."/>
        </authorList>
    </citation>
    <scope>NUCLEOTIDE SEQUENCE [LARGE SCALE GENOMIC DNA]</scope>
    <source>
        <strain evidence="13 15">I-1582</strain>
    </source>
</reference>
<protein>
    <recommendedName>
        <fullName evidence="12">Purine nucleoside phosphorylase</fullName>
    </recommendedName>
</protein>
<dbReference type="GO" id="GO:0016787">
    <property type="term" value="F:hydrolase activity"/>
    <property type="evidence" value="ECO:0007669"/>
    <property type="project" value="UniProtKB-KW"/>
</dbReference>
<dbReference type="PANTHER" id="PTHR30616:SF2">
    <property type="entry name" value="PURINE NUCLEOSIDE PHOSPHORYLASE LACC1"/>
    <property type="match status" value="1"/>
</dbReference>
<comment type="similarity">
    <text evidence="4 12">Belongs to the purine nucleoside phosphorylase YfiH/LACC1 family.</text>
</comment>
<organism evidence="13 15">
    <name type="scientific">Cytobacillus firmus</name>
    <name type="common">Bacillus firmus</name>
    <dbReference type="NCBI Taxonomy" id="1399"/>
    <lineage>
        <taxon>Bacteria</taxon>
        <taxon>Bacillati</taxon>
        <taxon>Bacillota</taxon>
        <taxon>Bacilli</taxon>
        <taxon>Bacillales</taxon>
        <taxon>Bacillaceae</taxon>
        <taxon>Cytobacillus</taxon>
    </lineage>
</organism>
<evidence type="ECO:0000256" key="1">
    <source>
        <dbReference type="ARBA" id="ARBA00000553"/>
    </source>
</evidence>
<name>A0A0J5Z9W9_CYTFI</name>
<dbReference type="Pfam" id="PF02578">
    <property type="entry name" value="Cu-oxidase_4"/>
    <property type="match status" value="1"/>
</dbReference>
<evidence type="ECO:0000256" key="9">
    <source>
        <dbReference type="ARBA" id="ARBA00047989"/>
    </source>
</evidence>
<dbReference type="Gene3D" id="3.60.140.10">
    <property type="entry name" value="CNF1/YfiH-like putative cysteine hydrolases"/>
    <property type="match status" value="1"/>
</dbReference>
<dbReference type="InterPro" id="IPR038371">
    <property type="entry name" value="Cu_polyphenol_OxRdtase_sf"/>
</dbReference>
<evidence type="ECO:0000313" key="15">
    <source>
        <dbReference type="Proteomes" id="UP000465778"/>
    </source>
</evidence>
<evidence type="ECO:0000256" key="4">
    <source>
        <dbReference type="ARBA" id="ARBA00007353"/>
    </source>
</evidence>
<dbReference type="GO" id="GO:0017061">
    <property type="term" value="F:S-methyl-5-thioadenosine phosphorylase activity"/>
    <property type="evidence" value="ECO:0007669"/>
    <property type="project" value="UniProtKB-EC"/>
</dbReference>
<keyword evidence="7" id="KW-0378">Hydrolase</keyword>
<dbReference type="CDD" id="cd16833">
    <property type="entry name" value="YfiH"/>
    <property type="match status" value="1"/>
</dbReference>
<evidence type="ECO:0000256" key="7">
    <source>
        <dbReference type="ARBA" id="ARBA00022801"/>
    </source>
</evidence>
<evidence type="ECO:0000313" key="14">
    <source>
        <dbReference type="EMBL" id="UYG96459.1"/>
    </source>
</evidence>
<dbReference type="EMBL" id="CP107027">
    <property type="protein sequence ID" value="UYG96459.1"/>
    <property type="molecule type" value="Genomic_DNA"/>
</dbReference>
<dbReference type="Proteomes" id="UP000465778">
    <property type="component" value="Unassembled WGS sequence"/>
</dbReference>
<comment type="catalytic activity">
    <reaction evidence="11">
        <text>S-methyl-5'-thioadenosine + phosphate = 5-(methylsulfanyl)-alpha-D-ribose 1-phosphate + adenine</text>
        <dbReference type="Rhea" id="RHEA:11852"/>
        <dbReference type="ChEBI" id="CHEBI:16708"/>
        <dbReference type="ChEBI" id="CHEBI:17509"/>
        <dbReference type="ChEBI" id="CHEBI:43474"/>
        <dbReference type="ChEBI" id="CHEBI:58533"/>
        <dbReference type="EC" id="2.4.2.28"/>
    </reaction>
    <physiologicalReaction direction="left-to-right" evidence="11">
        <dbReference type="Rhea" id="RHEA:11853"/>
    </physiologicalReaction>
</comment>
<evidence type="ECO:0000256" key="10">
    <source>
        <dbReference type="ARBA" id="ARBA00048968"/>
    </source>
</evidence>
<evidence type="ECO:0000256" key="12">
    <source>
        <dbReference type="RuleBase" id="RU361274"/>
    </source>
</evidence>
<proteinExistence type="inferred from homology"/>
<keyword evidence="6" id="KW-0479">Metal-binding</keyword>
<comment type="function">
    <text evidence="3">Purine nucleoside enzyme that catalyzes the phosphorolysis of adenosine and inosine nucleosides, yielding D-ribose 1-phosphate and the respective free bases, adenine and hypoxanthine. Also catalyzes the phosphorolysis of S-methyl-5'-thioadenosine into adenine and S-methyl-5-thio-alpha-D-ribose 1-phosphate. Also has adenosine deaminase activity.</text>
</comment>
<accession>A0A0J5Z9W9</accession>
<reference evidence="14" key="2">
    <citation type="submission" date="2022-10" db="EMBL/GenBank/DDBJ databases">
        <title>Mechanism of multi-heavy metal repair in Cytobacillus Firmus M7.</title>
        <authorList>
            <person name="Li X."/>
            <person name="Yu C."/>
        </authorList>
    </citation>
    <scope>NUCLEOTIDE SEQUENCE</scope>
    <source>
        <strain evidence="14">M7</strain>
    </source>
</reference>
<dbReference type="NCBIfam" id="TIGR00726">
    <property type="entry name" value="peptidoglycan editing factor PgeF"/>
    <property type="match status" value="1"/>
</dbReference>
<comment type="catalytic activity">
    <reaction evidence="9">
        <text>adenosine + H2O + H(+) = inosine + NH4(+)</text>
        <dbReference type="Rhea" id="RHEA:24408"/>
        <dbReference type="ChEBI" id="CHEBI:15377"/>
        <dbReference type="ChEBI" id="CHEBI:15378"/>
        <dbReference type="ChEBI" id="CHEBI:16335"/>
        <dbReference type="ChEBI" id="CHEBI:17596"/>
        <dbReference type="ChEBI" id="CHEBI:28938"/>
        <dbReference type="EC" id="3.5.4.4"/>
    </reaction>
    <physiologicalReaction direction="left-to-right" evidence="9">
        <dbReference type="Rhea" id="RHEA:24409"/>
    </physiologicalReaction>
</comment>
<evidence type="ECO:0000256" key="5">
    <source>
        <dbReference type="ARBA" id="ARBA00022679"/>
    </source>
</evidence>
<evidence type="ECO:0000256" key="3">
    <source>
        <dbReference type="ARBA" id="ARBA00003215"/>
    </source>
</evidence>
<dbReference type="InterPro" id="IPR011324">
    <property type="entry name" value="Cytotoxic_necrot_fac-like_cat"/>
</dbReference>